<dbReference type="Gene3D" id="3.30.710.10">
    <property type="entry name" value="Potassium Channel Kv1.1, Chain A"/>
    <property type="match status" value="1"/>
</dbReference>
<dbReference type="PANTHER" id="PTHR47022">
    <property type="entry name" value="BTB AND MATH DOMAIN-CONTAINING PROTEIN 36-RELATED"/>
    <property type="match status" value="1"/>
</dbReference>
<keyword evidence="3" id="KW-1185">Reference proteome</keyword>
<dbReference type="EMBL" id="BTRK01000005">
    <property type="protein sequence ID" value="GMR55799.1"/>
    <property type="molecule type" value="Genomic_DNA"/>
</dbReference>
<evidence type="ECO:0000313" key="3">
    <source>
        <dbReference type="Proteomes" id="UP001328107"/>
    </source>
</evidence>
<dbReference type="PANTHER" id="PTHR47022:SF1">
    <property type="entry name" value="BTB AND MATH DOMAIN-CONTAINING PROTEIN 36-RELATED"/>
    <property type="match status" value="1"/>
</dbReference>
<dbReference type="Proteomes" id="UP001328107">
    <property type="component" value="Unassembled WGS sequence"/>
</dbReference>
<protein>
    <recommendedName>
        <fullName evidence="1">BTB domain-containing protein</fullName>
    </recommendedName>
</protein>
<dbReference type="AlphaFoldDB" id="A0AAN5I8W2"/>
<accession>A0AAN5I8W2</accession>
<feature type="non-terminal residue" evidence="2">
    <location>
        <position position="1"/>
    </location>
</feature>
<reference evidence="3" key="1">
    <citation type="submission" date="2022-10" db="EMBL/GenBank/DDBJ databases">
        <title>Genome assembly of Pristionchus species.</title>
        <authorList>
            <person name="Yoshida K."/>
            <person name="Sommer R.J."/>
        </authorList>
    </citation>
    <scope>NUCLEOTIDE SEQUENCE [LARGE SCALE GENOMIC DNA]</scope>
    <source>
        <strain evidence="3">RS5460</strain>
    </source>
</reference>
<gene>
    <name evidence="2" type="ORF">PMAYCL1PPCAC_25996</name>
</gene>
<dbReference type="SUPFAM" id="SSF54695">
    <property type="entry name" value="POZ domain"/>
    <property type="match status" value="1"/>
</dbReference>
<name>A0AAN5I8W2_9BILA</name>
<evidence type="ECO:0000259" key="1">
    <source>
        <dbReference type="Pfam" id="PF00651"/>
    </source>
</evidence>
<sequence>PMAAVSNPFETPDEFSYVVLIVQGKKLHVDKKEFVDLLKMIHPGFTRIRASTVSHIVKLSHQFQMKSILDHCQHYLLTESTINVVEKLILADTYNLQKLKNECFYSIDCIKKYGRRSVVPSTPLFLML</sequence>
<evidence type="ECO:0000313" key="2">
    <source>
        <dbReference type="EMBL" id="GMR55799.1"/>
    </source>
</evidence>
<proteinExistence type="predicted"/>
<dbReference type="Pfam" id="PF00651">
    <property type="entry name" value="BTB"/>
    <property type="match status" value="1"/>
</dbReference>
<organism evidence="2 3">
    <name type="scientific">Pristionchus mayeri</name>
    <dbReference type="NCBI Taxonomy" id="1317129"/>
    <lineage>
        <taxon>Eukaryota</taxon>
        <taxon>Metazoa</taxon>
        <taxon>Ecdysozoa</taxon>
        <taxon>Nematoda</taxon>
        <taxon>Chromadorea</taxon>
        <taxon>Rhabditida</taxon>
        <taxon>Rhabditina</taxon>
        <taxon>Diplogasteromorpha</taxon>
        <taxon>Diplogasteroidea</taxon>
        <taxon>Neodiplogasteridae</taxon>
        <taxon>Pristionchus</taxon>
    </lineage>
</organism>
<feature type="domain" description="BTB" evidence="1">
    <location>
        <begin position="29"/>
        <end position="78"/>
    </location>
</feature>
<dbReference type="InterPro" id="IPR011333">
    <property type="entry name" value="SKP1/BTB/POZ_sf"/>
</dbReference>
<comment type="caution">
    <text evidence="2">The sequence shown here is derived from an EMBL/GenBank/DDBJ whole genome shotgun (WGS) entry which is preliminary data.</text>
</comment>
<dbReference type="InterPro" id="IPR000210">
    <property type="entry name" value="BTB/POZ_dom"/>
</dbReference>